<gene>
    <name evidence="1" type="primary">587</name>
    <name evidence="1" type="ORF">G_587</name>
</gene>
<dbReference type="KEGG" id="vg:18563797"/>
<dbReference type="RefSeq" id="YP_009015879.1">
    <property type="nucleotide sequence ID" value="NC_023719.1"/>
</dbReference>
<accession>G3MAW7</accession>
<dbReference type="Proteomes" id="UP000009273">
    <property type="component" value="Segment"/>
</dbReference>
<proteinExistence type="predicted"/>
<dbReference type="GeneID" id="18563797"/>
<sequence>MANRQQRRAGKKLLNKPEVKQYVDQFCMEFSSMLVESCEVAREEAKANNTKIDFEKMHNQLEPLMRTKGEELGKKVQEMVQKQNNKSKISFNSYTENINLKH</sequence>
<dbReference type="EMBL" id="JN638751">
    <property type="protein sequence ID" value="AEO93832.1"/>
    <property type="molecule type" value="Genomic_DNA"/>
</dbReference>
<keyword evidence="2" id="KW-1185">Reference proteome</keyword>
<protein>
    <submittedName>
        <fullName evidence="1">Gp587</fullName>
    </submittedName>
</protein>
<name>G3MAW7_9CAUD</name>
<evidence type="ECO:0000313" key="1">
    <source>
        <dbReference type="EMBL" id="AEO93832.1"/>
    </source>
</evidence>
<evidence type="ECO:0000313" key="2">
    <source>
        <dbReference type="Proteomes" id="UP000009273"/>
    </source>
</evidence>
<organism evidence="1 2">
    <name type="scientific">Bacillus phage G</name>
    <dbReference type="NCBI Taxonomy" id="2884420"/>
    <lineage>
        <taxon>Viruses</taxon>
        <taxon>Duplodnaviria</taxon>
        <taxon>Heunggongvirae</taxon>
        <taxon>Uroviricota</taxon>
        <taxon>Caudoviricetes</taxon>
        <taxon>Donellivirus</taxon>
        <taxon>Donellivirus gee</taxon>
    </lineage>
</organism>
<reference evidence="1 2" key="1">
    <citation type="submission" date="2011-09" db="EMBL/GenBank/DDBJ databases">
        <authorList>
            <person name="Pope W.H."/>
            <person name="Pedulla M.L."/>
            <person name="Ford M.E."/>
            <person name="Peebles C.L."/>
            <person name="Hatfull G.H."/>
            <person name="Hendrix R.W."/>
        </authorList>
    </citation>
    <scope>NUCLEOTIDE SEQUENCE [LARGE SCALE GENOMIC DNA]</scope>
    <source>
        <strain evidence="1">G</strain>
    </source>
</reference>